<name>A0A524RUH3_9CHRO</name>
<dbReference type="EMBL" id="SRMN01000036">
    <property type="protein sequence ID" value="TGH24577.1"/>
    <property type="molecule type" value="Genomic_DNA"/>
</dbReference>
<comment type="caution">
    <text evidence="2">The sequence shown here is derived from an EMBL/GenBank/DDBJ whole genome shotgun (WGS) entry which is preliminary data.</text>
</comment>
<protein>
    <recommendedName>
        <fullName evidence="4">RNA helicase</fullName>
    </recommendedName>
</protein>
<dbReference type="Proteomes" id="UP000315454">
    <property type="component" value="Unassembled WGS sequence"/>
</dbReference>
<proteinExistence type="predicted"/>
<feature type="region of interest" description="Disordered" evidence="1">
    <location>
        <begin position="68"/>
        <end position="249"/>
    </location>
</feature>
<feature type="compositionally biased region" description="Basic and acidic residues" evidence="1">
    <location>
        <begin position="225"/>
        <end position="235"/>
    </location>
</feature>
<reference evidence="2 3" key="1">
    <citation type="journal article" date="2019" name="mSystems">
        <title>Life at home and on the roam: Genomic adaptions reflect the dual lifestyle of an intracellular, facultative symbiont.</title>
        <authorList>
            <person name="Burgsdorf I."/>
        </authorList>
    </citation>
    <scope>NUCLEOTIDE SEQUENCE [LARGE SCALE GENOMIC DNA]</scope>
    <source>
        <strain evidence="2">277cI</strain>
    </source>
</reference>
<evidence type="ECO:0008006" key="4">
    <source>
        <dbReference type="Google" id="ProtNLM"/>
    </source>
</evidence>
<evidence type="ECO:0000256" key="1">
    <source>
        <dbReference type="SAM" id="MobiDB-lite"/>
    </source>
</evidence>
<feature type="compositionally biased region" description="Basic residues" evidence="1">
    <location>
        <begin position="236"/>
        <end position="249"/>
    </location>
</feature>
<organism evidence="2 3">
    <name type="scientific">Aphanocapsa feldmannii 277cI</name>
    <dbReference type="NCBI Taxonomy" id="2507554"/>
    <lineage>
        <taxon>Bacteria</taxon>
        <taxon>Bacillati</taxon>
        <taxon>Cyanobacteriota</taxon>
        <taxon>Cyanophyceae</taxon>
        <taxon>Oscillatoriophycideae</taxon>
        <taxon>Chroococcales</taxon>
        <taxon>Microcystaceae</taxon>
        <taxon>Aphanocapsa</taxon>
    </lineage>
</organism>
<evidence type="ECO:0000313" key="2">
    <source>
        <dbReference type="EMBL" id="TGH24577.1"/>
    </source>
</evidence>
<sequence length="249" mass="27371">MVQRPDSRRRGTAAAIGDLIHTGREVVGGAAGARPGRQRRSAAPAFEAMGRWVEDKFNWLLEDEDDWPETWDSRTASGDGHGDPLPPPRSRGRNGNQPARHSITAGKAQRSPQHDRWGEDGSGPRRAAPLSSPGAPADSHGSEGEGPATTPQTRRRPLDVVPRPAPARPSNGERPLAGRAGSLDTAQARQPSPAEQDWPPDDLFMVERWERPRSRPAAATPLRQQRLEVVSERPQPRRSRTLPRSRRRS</sequence>
<accession>A0A524RUH3</accession>
<feature type="compositionally biased region" description="Basic and acidic residues" evidence="1">
    <location>
        <begin position="112"/>
        <end position="123"/>
    </location>
</feature>
<evidence type="ECO:0000313" key="3">
    <source>
        <dbReference type="Proteomes" id="UP000315454"/>
    </source>
</evidence>
<dbReference type="AlphaFoldDB" id="A0A524RUH3"/>
<gene>
    <name evidence="2" type="ORF">ERJ68_03075</name>
</gene>